<name>A0ABQ2GB23_9DEIO</name>
<sequence>MRWWGLALHYLALFFVGLALNWAASRISDGLRGSRTALLAPLLIGLLAPQPGLLLALAGGLLATAGRDERLGQRPHRPVPRVWWAAGAALGGVLLLSVMLPRQAMDWAALGGPTPPPAVQGPSSAPQPAAADPTQTPSAPATPGMELPFQFSLGNVALPTDAILLGGLLLLLAGGGLMWRLRRRETGKPRLIELLMVAGLLLTGALWLAAGVLLSGSGGGSSGAGAQAGSGAGNALAGLLSNITGRRQIDISAFVQGLLWLSLVALFALAALLVWMNVMQAREGEEKVEAPLALKGGPSPSAQPALHRVRLAYRQAEEALRQHGRGRRAAETPAGYAARLSGFDPALAGPLDTLTRAYAPVRYGGRVTDEDAEGAEAAARELARALPALPPPHDPDDDSTSDHEDNP</sequence>
<feature type="region of interest" description="Disordered" evidence="1">
    <location>
        <begin position="366"/>
        <end position="407"/>
    </location>
</feature>
<organism evidence="4 5">
    <name type="scientific">Deinococcus aerolatus</name>
    <dbReference type="NCBI Taxonomy" id="522487"/>
    <lineage>
        <taxon>Bacteria</taxon>
        <taxon>Thermotogati</taxon>
        <taxon>Deinococcota</taxon>
        <taxon>Deinococci</taxon>
        <taxon>Deinococcales</taxon>
        <taxon>Deinococcaceae</taxon>
        <taxon>Deinococcus</taxon>
    </lineage>
</organism>
<feature type="region of interest" description="Disordered" evidence="1">
    <location>
        <begin position="111"/>
        <end position="143"/>
    </location>
</feature>
<dbReference type="RefSeq" id="WP_188971749.1">
    <property type="nucleotide sequence ID" value="NZ_BMOL01000009.1"/>
</dbReference>
<feature type="transmembrane region" description="Helical" evidence="2">
    <location>
        <begin position="82"/>
        <end position="100"/>
    </location>
</feature>
<keyword evidence="2" id="KW-1133">Transmembrane helix</keyword>
<feature type="compositionally biased region" description="Low complexity" evidence="1">
    <location>
        <begin position="120"/>
        <end position="143"/>
    </location>
</feature>
<keyword evidence="5" id="KW-1185">Reference proteome</keyword>
<protein>
    <recommendedName>
        <fullName evidence="3">Protein-glutamine gamma-glutamyltransferase-like C-terminal domain-containing protein</fullName>
    </recommendedName>
</protein>
<evidence type="ECO:0000313" key="4">
    <source>
        <dbReference type="EMBL" id="GGL83340.1"/>
    </source>
</evidence>
<feature type="domain" description="Protein-glutamine gamma-glutamyltransferase-like C-terminal" evidence="3">
    <location>
        <begin position="312"/>
        <end position="380"/>
    </location>
</feature>
<feature type="transmembrane region" description="Helical" evidence="2">
    <location>
        <begin position="39"/>
        <end position="62"/>
    </location>
</feature>
<feature type="transmembrane region" description="Helical" evidence="2">
    <location>
        <begin position="191"/>
        <end position="214"/>
    </location>
</feature>
<dbReference type="Pfam" id="PF13559">
    <property type="entry name" value="DUF4129"/>
    <property type="match status" value="1"/>
</dbReference>
<comment type="caution">
    <text evidence="4">The sequence shown here is derived from an EMBL/GenBank/DDBJ whole genome shotgun (WGS) entry which is preliminary data.</text>
</comment>
<keyword evidence="2" id="KW-0472">Membrane</keyword>
<evidence type="ECO:0000256" key="2">
    <source>
        <dbReference type="SAM" id="Phobius"/>
    </source>
</evidence>
<evidence type="ECO:0000313" key="5">
    <source>
        <dbReference type="Proteomes" id="UP000639973"/>
    </source>
</evidence>
<dbReference type="InterPro" id="IPR025403">
    <property type="entry name" value="TgpA-like_C"/>
</dbReference>
<evidence type="ECO:0000259" key="3">
    <source>
        <dbReference type="Pfam" id="PF13559"/>
    </source>
</evidence>
<reference evidence="5" key="1">
    <citation type="journal article" date="2019" name="Int. J. Syst. Evol. Microbiol.">
        <title>The Global Catalogue of Microorganisms (GCM) 10K type strain sequencing project: providing services to taxonomists for standard genome sequencing and annotation.</title>
        <authorList>
            <consortium name="The Broad Institute Genomics Platform"/>
            <consortium name="The Broad Institute Genome Sequencing Center for Infectious Disease"/>
            <person name="Wu L."/>
            <person name="Ma J."/>
        </authorList>
    </citation>
    <scope>NUCLEOTIDE SEQUENCE [LARGE SCALE GENOMIC DNA]</scope>
    <source>
        <strain evidence="5">JCM 15442</strain>
    </source>
</reference>
<dbReference type="Proteomes" id="UP000639973">
    <property type="component" value="Unassembled WGS sequence"/>
</dbReference>
<feature type="transmembrane region" description="Helical" evidence="2">
    <location>
        <begin position="162"/>
        <end position="179"/>
    </location>
</feature>
<gene>
    <name evidence="4" type="ORF">GCM10010840_21370</name>
</gene>
<proteinExistence type="predicted"/>
<feature type="transmembrane region" description="Helical" evidence="2">
    <location>
        <begin position="258"/>
        <end position="278"/>
    </location>
</feature>
<accession>A0ABQ2GB23</accession>
<dbReference type="EMBL" id="BMOL01000009">
    <property type="protein sequence ID" value="GGL83340.1"/>
    <property type="molecule type" value="Genomic_DNA"/>
</dbReference>
<evidence type="ECO:0000256" key="1">
    <source>
        <dbReference type="SAM" id="MobiDB-lite"/>
    </source>
</evidence>
<keyword evidence="2" id="KW-0812">Transmembrane</keyword>